<protein>
    <submittedName>
        <fullName evidence="2">Uncharacterized protein</fullName>
    </submittedName>
</protein>
<evidence type="ECO:0000313" key="2">
    <source>
        <dbReference type="EMBL" id="MBD1548749.1"/>
    </source>
</evidence>
<keyword evidence="1" id="KW-0812">Transmembrane</keyword>
<organism evidence="2 3">
    <name type="scientific">Roseibium aggregatum</name>
    <dbReference type="NCBI Taxonomy" id="187304"/>
    <lineage>
        <taxon>Bacteria</taxon>
        <taxon>Pseudomonadati</taxon>
        <taxon>Pseudomonadota</taxon>
        <taxon>Alphaproteobacteria</taxon>
        <taxon>Hyphomicrobiales</taxon>
        <taxon>Stappiaceae</taxon>
        <taxon>Roseibium</taxon>
    </lineage>
</organism>
<feature type="transmembrane region" description="Helical" evidence="1">
    <location>
        <begin position="20"/>
        <end position="42"/>
    </location>
</feature>
<keyword evidence="1" id="KW-1133">Transmembrane helix</keyword>
<keyword evidence="1" id="KW-0472">Membrane</keyword>
<dbReference type="RefSeq" id="WP_190293435.1">
    <property type="nucleotide sequence ID" value="NZ_JABFCZ010000025.1"/>
</dbReference>
<evidence type="ECO:0000313" key="3">
    <source>
        <dbReference type="Proteomes" id="UP000598467"/>
    </source>
</evidence>
<accession>A0A926NYK5</accession>
<dbReference type="EMBL" id="JABFCZ010000025">
    <property type="protein sequence ID" value="MBD1548749.1"/>
    <property type="molecule type" value="Genomic_DNA"/>
</dbReference>
<dbReference type="Proteomes" id="UP000598467">
    <property type="component" value="Unassembled WGS sequence"/>
</dbReference>
<dbReference type="AlphaFoldDB" id="A0A926NYK5"/>
<reference evidence="2" key="1">
    <citation type="submission" date="2020-05" db="EMBL/GenBank/DDBJ databases">
        <title>Identification of trans-AT polyketide cluster in two marine bacteria, producers of a novel glutaramide-containing polyketide sesbanimide D and analogs.</title>
        <authorList>
            <person name="Kacar D."/>
            <person name="Rodriguez P."/>
            <person name="Canedo L."/>
            <person name="Gonzalez E."/>
            <person name="Galan B."/>
            <person name="De La Calle F."/>
            <person name="Garcia J.L."/>
        </authorList>
    </citation>
    <scope>NUCLEOTIDE SEQUENCE</scope>
    <source>
        <strain evidence="2">PHM038</strain>
    </source>
</reference>
<name>A0A926NYK5_9HYPH</name>
<sequence>MSAQDQTLGRRIRRLPGQLLLALINATAILVIVAAVLAILAIDRFETAGADLAADLTVKAVSQLGMTPEALKTKLASLEEKMETIRTDLAEAKQNDDGPLRTQIAELNDTLTNLKAAVVKIGDARPAVAEAAIKQIGATLTDMLLQLRNCGASGTEMSGSSADLQAG</sequence>
<proteinExistence type="predicted"/>
<comment type="caution">
    <text evidence="2">The sequence shown here is derived from an EMBL/GenBank/DDBJ whole genome shotgun (WGS) entry which is preliminary data.</text>
</comment>
<gene>
    <name evidence="2" type="ORF">HK439_20995</name>
</gene>
<evidence type="ECO:0000256" key="1">
    <source>
        <dbReference type="SAM" id="Phobius"/>
    </source>
</evidence>